<evidence type="ECO:0000256" key="5">
    <source>
        <dbReference type="ARBA" id="ARBA00023128"/>
    </source>
</evidence>
<dbReference type="SMART" id="SM00382">
    <property type="entry name" value="AAA"/>
    <property type="match status" value="1"/>
</dbReference>
<evidence type="ECO:0000313" key="9">
    <source>
        <dbReference type="Proteomes" id="UP000789759"/>
    </source>
</evidence>
<feature type="compositionally biased region" description="Low complexity" evidence="6">
    <location>
        <begin position="96"/>
        <end position="112"/>
    </location>
</feature>
<dbReference type="Gene3D" id="3.40.50.300">
    <property type="entry name" value="P-loop containing nucleotide triphosphate hydrolases"/>
    <property type="match status" value="1"/>
</dbReference>
<dbReference type="GO" id="GO:0016887">
    <property type="term" value="F:ATP hydrolysis activity"/>
    <property type="evidence" value="ECO:0007669"/>
    <property type="project" value="InterPro"/>
</dbReference>
<dbReference type="InterPro" id="IPR051701">
    <property type="entry name" value="Mito_OM_Translocase_MSP1"/>
</dbReference>
<dbReference type="Gene3D" id="1.10.8.60">
    <property type="match status" value="1"/>
</dbReference>
<dbReference type="Pfam" id="PF24581">
    <property type="entry name" value="DUF7608"/>
    <property type="match status" value="1"/>
</dbReference>
<accession>A0A9N9EVJ5</accession>
<gene>
    <name evidence="8" type="ORF">CPELLU_LOCUS11375</name>
</gene>
<name>A0A9N9EVJ5_9GLOM</name>
<comment type="caution">
    <text evidence="8">The sequence shown here is derived from an EMBL/GenBank/DDBJ whole genome shotgun (WGS) entry which is preliminary data.</text>
</comment>
<feature type="region of interest" description="Disordered" evidence="6">
    <location>
        <begin position="45"/>
        <end position="144"/>
    </location>
</feature>
<dbReference type="Pfam" id="PF00004">
    <property type="entry name" value="AAA"/>
    <property type="match status" value="1"/>
</dbReference>
<comment type="subcellular location">
    <subcellularLocation>
        <location evidence="1">Mitochondrion outer membrane</location>
        <topology evidence="1">Single-pass membrane protein</topology>
    </subcellularLocation>
</comment>
<proteinExistence type="predicted"/>
<keyword evidence="3" id="KW-0472">Membrane</keyword>
<dbReference type="AlphaFoldDB" id="A0A9N9EVJ5"/>
<feature type="compositionally biased region" description="Polar residues" evidence="6">
    <location>
        <begin position="68"/>
        <end position="82"/>
    </location>
</feature>
<protein>
    <submittedName>
        <fullName evidence="8">7450_t:CDS:1</fullName>
    </submittedName>
</protein>
<dbReference type="PANTHER" id="PTHR45644">
    <property type="entry name" value="AAA ATPASE, PUTATIVE (AFU_ORTHOLOGUE AFUA_2G12920)-RELATED-RELATED"/>
    <property type="match status" value="1"/>
</dbReference>
<keyword evidence="4" id="KW-0067">ATP-binding</keyword>
<organism evidence="8 9">
    <name type="scientific">Cetraspora pellucida</name>
    <dbReference type="NCBI Taxonomy" id="1433469"/>
    <lineage>
        <taxon>Eukaryota</taxon>
        <taxon>Fungi</taxon>
        <taxon>Fungi incertae sedis</taxon>
        <taxon>Mucoromycota</taxon>
        <taxon>Glomeromycotina</taxon>
        <taxon>Glomeromycetes</taxon>
        <taxon>Diversisporales</taxon>
        <taxon>Gigasporaceae</taxon>
        <taxon>Cetraspora</taxon>
    </lineage>
</organism>
<evidence type="ECO:0000259" key="7">
    <source>
        <dbReference type="SMART" id="SM00382"/>
    </source>
</evidence>
<evidence type="ECO:0000256" key="4">
    <source>
        <dbReference type="ARBA" id="ARBA00022840"/>
    </source>
</evidence>
<feature type="compositionally biased region" description="Polar residues" evidence="6">
    <location>
        <begin position="45"/>
        <end position="61"/>
    </location>
</feature>
<dbReference type="InterPro" id="IPR003593">
    <property type="entry name" value="AAA+_ATPase"/>
</dbReference>
<dbReference type="OrthoDB" id="39734at2759"/>
<dbReference type="Pfam" id="PF17862">
    <property type="entry name" value="AAA_lid_3"/>
    <property type="match status" value="1"/>
</dbReference>
<dbReference type="InterPro" id="IPR003960">
    <property type="entry name" value="ATPase_AAA_CS"/>
</dbReference>
<evidence type="ECO:0000256" key="6">
    <source>
        <dbReference type="SAM" id="MobiDB-lite"/>
    </source>
</evidence>
<dbReference type="EMBL" id="CAJVQA010010033">
    <property type="protein sequence ID" value="CAG8692437.1"/>
    <property type="molecule type" value="Genomic_DNA"/>
</dbReference>
<feature type="domain" description="AAA+ ATPase" evidence="7">
    <location>
        <begin position="684"/>
        <end position="821"/>
    </location>
</feature>
<dbReference type="PROSITE" id="PS00674">
    <property type="entry name" value="AAA"/>
    <property type="match status" value="1"/>
</dbReference>
<keyword evidence="5" id="KW-0496">Mitochondrion</keyword>
<dbReference type="InterPro" id="IPR056027">
    <property type="entry name" value="DUF7608"/>
</dbReference>
<dbReference type="InterPro" id="IPR041569">
    <property type="entry name" value="AAA_lid_3"/>
</dbReference>
<keyword evidence="3" id="KW-1000">Mitochondrion outer membrane</keyword>
<dbReference type="InterPro" id="IPR027417">
    <property type="entry name" value="P-loop_NTPase"/>
</dbReference>
<evidence type="ECO:0000313" key="8">
    <source>
        <dbReference type="EMBL" id="CAG8692437.1"/>
    </source>
</evidence>
<reference evidence="8" key="1">
    <citation type="submission" date="2021-06" db="EMBL/GenBank/DDBJ databases">
        <authorList>
            <person name="Kallberg Y."/>
            <person name="Tangrot J."/>
            <person name="Rosling A."/>
        </authorList>
    </citation>
    <scope>NUCLEOTIDE SEQUENCE</scope>
    <source>
        <strain evidence="8">FL966</strain>
    </source>
</reference>
<feature type="compositionally biased region" description="Basic residues" evidence="6">
    <location>
        <begin position="125"/>
        <end position="139"/>
    </location>
</feature>
<dbReference type="InterPro" id="IPR003959">
    <property type="entry name" value="ATPase_AAA_core"/>
</dbReference>
<dbReference type="GO" id="GO:0005741">
    <property type="term" value="C:mitochondrial outer membrane"/>
    <property type="evidence" value="ECO:0007669"/>
    <property type="project" value="UniProtKB-SubCell"/>
</dbReference>
<evidence type="ECO:0000256" key="1">
    <source>
        <dbReference type="ARBA" id="ARBA00004572"/>
    </source>
</evidence>
<dbReference type="Proteomes" id="UP000789759">
    <property type="component" value="Unassembled WGS sequence"/>
</dbReference>
<sequence length="992" mass="110255">MLGNLTATARVFERTLVLSNHRTIYLFKPCKHVIKIRSFHSTITRPFANSSSSSDLPTGKNSPLKPTIDNNKNNLATSNTAKETPPSAAANEETESNQPPEESQSQPSSDNNATEHVAEYILRSPTRRKRSITRSRTRVSKPSNSYKPVIPQLFLKENYLPIKNNKHSFASMSYPLEDGIRDEILYSARANLFSVPKGNGIPARRGHLLLNCPIEGASYYLDSIVKSVAASLHADLLTFDRQDLMELTAITPWPLFPELKGFNPYIAASPYSTTSSFSSDDEIDDDVFMEEEGFESPSSRNSGYENKTLADNFQYSSSQTNGSLRAEMKIILDKIDRFFEALVSTPFSDNVNSSKNMSSTPKIIYFRDVGDLVPTTFGSALINSLVEAVQNQRYLGDQMMIIAGYSPSLFAIEKKSSLSPSNNCIPSHEIQWVSVDIVPNPAMLAAFTHIAIPPPSSPVLAQHLQTMIAEDKNVAIRHINVRTLKAVCASKGAYFKVNDIKELGCLLAQLDGLDNEVWGFERVHRLVMNAIGISLERQDLSTLNDQIYLEVEHFILASNTLRANQKLRKDFVESASSNNDVTNKGPEKLVSIVGIGDGKINLSNRKNMRKEDLDKYEKKLLGCVVDPGKDALTSNVATLNAENIYVGFSDIHVAESTVQTLQTLITLPLMRPQTFSYGVLKRHFITGVLLFGPPGTGKTMLAKAVAKESGSTVIEIKSSDVYDMYVGEGEKNVRAIFSLARKLSPCVIFLDELDAIFGSRRSDIHNGAHREIINQFMAEWDGLTSRNEGVLIMGATNRPFDLDDAILRRVPRRILGITYFQEFESILANYIRFHRQSFVDLPTEKDREHILHLHLRDEKLDPSISLASLAKITNLYSGSDLKNLCVSAALAAVREDAEKEQANSSTLVKGITKKTLDKHPEIRVLKTHHFQLALKQVTPSCSEDMSSLTELRKWDTMYGDGAWNRKRRSKGIGFDIDAGLSDNASQFGGVSP</sequence>
<dbReference type="GO" id="GO:0005524">
    <property type="term" value="F:ATP binding"/>
    <property type="evidence" value="ECO:0007669"/>
    <property type="project" value="UniProtKB-KW"/>
</dbReference>
<evidence type="ECO:0000256" key="3">
    <source>
        <dbReference type="ARBA" id="ARBA00022787"/>
    </source>
</evidence>
<dbReference type="SUPFAM" id="SSF52540">
    <property type="entry name" value="P-loop containing nucleoside triphosphate hydrolases"/>
    <property type="match status" value="1"/>
</dbReference>
<keyword evidence="9" id="KW-1185">Reference proteome</keyword>
<evidence type="ECO:0000256" key="2">
    <source>
        <dbReference type="ARBA" id="ARBA00022741"/>
    </source>
</evidence>
<dbReference type="PANTHER" id="PTHR45644:SF56">
    <property type="entry name" value="AAA ATPASE, PUTATIVE (AFU_ORTHOLOGUE AFUA_2G12920)-RELATED"/>
    <property type="match status" value="1"/>
</dbReference>
<keyword evidence="2" id="KW-0547">Nucleotide-binding</keyword>